<reference evidence="3 4" key="1">
    <citation type="submission" date="2018-10" db="EMBL/GenBank/DDBJ databases">
        <title>Draft genome of Cortibacter populi DSM10536.</title>
        <authorList>
            <person name="Bernier A.-M."/>
            <person name="Bernard K."/>
        </authorList>
    </citation>
    <scope>NUCLEOTIDE SEQUENCE [LARGE SCALE GENOMIC DNA]</scope>
    <source>
        <strain evidence="3 4">DSM 105136</strain>
    </source>
</reference>
<dbReference type="Gene3D" id="2.60.120.10">
    <property type="entry name" value="Jelly Rolls"/>
    <property type="match status" value="1"/>
</dbReference>
<dbReference type="CDD" id="cd00038">
    <property type="entry name" value="CAP_ED"/>
    <property type="match status" value="1"/>
</dbReference>
<evidence type="ECO:0000313" key="3">
    <source>
        <dbReference type="EMBL" id="RMX06002.1"/>
    </source>
</evidence>
<accession>A0A3M6QU51</accession>
<dbReference type="PROSITE" id="PS50042">
    <property type="entry name" value="CNMP_BINDING_3"/>
    <property type="match status" value="1"/>
</dbReference>
<name>A0A3M6QU51_9BURK</name>
<evidence type="ECO:0000313" key="4">
    <source>
        <dbReference type="Proteomes" id="UP000278006"/>
    </source>
</evidence>
<dbReference type="GO" id="GO:0005829">
    <property type="term" value="C:cytosol"/>
    <property type="evidence" value="ECO:0007669"/>
    <property type="project" value="TreeGrafter"/>
</dbReference>
<dbReference type="SUPFAM" id="SSF51206">
    <property type="entry name" value="cAMP-binding domain-like"/>
    <property type="match status" value="1"/>
</dbReference>
<keyword evidence="4" id="KW-1185">Reference proteome</keyword>
<dbReference type="InterPro" id="IPR018490">
    <property type="entry name" value="cNMP-bd_dom_sf"/>
</dbReference>
<comment type="caution">
    <text evidence="3">The sequence shown here is derived from an EMBL/GenBank/DDBJ whole genome shotgun (WGS) entry which is preliminary data.</text>
</comment>
<dbReference type="InterPro" id="IPR014710">
    <property type="entry name" value="RmlC-like_jellyroll"/>
</dbReference>
<dbReference type="Proteomes" id="UP000278006">
    <property type="component" value="Unassembled WGS sequence"/>
</dbReference>
<dbReference type="PANTHER" id="PTHR24567:SF74">
    <property type="entry name" value="HTH-TYPE TRANSCRIPTIONAL REGULATOR ARCR"/>
    <property type="match status" value="1"/>
</dbReference>
<protein>
    <submittedName>
        <fullName evidence="3">Cyclic nucleotide-binding domain-containing protein</fullName>
    </submittedName>
</protein>
<dbReference type="AlphaFoldDB" id="A0A3M6QU51"/>
<dbReference type="EMBL" id="RDQO01000003">
    <property type="protein sequence ID" value="RMX06002.1"/>
    <property type="molecule type" value="Genomic_DNA"/>
</dbReference>
<organism evidence="3 4">
    <name type="scientific">Corticibacter populi</name>
    <dbReference type="NCBI Taxonomy" id="1550736"/>
    <lineage>
        <taxon>Bacteria</taxon>
        <taxon>Pseudomonadati</taxon>
        <taxon>Pseudomonadota</taxon>
        <taxon>Betaproteobacteria</taxon>
        <taxon>Burkholderiales</taxon>
        <taxon>Comamonadaceae</taxon>
        <taxon>Corticibacter</taxon>
    </lineage>
</organism>
<sequence>MRWPWRPRQLPHRPVPAEPASAPADGLAPGFSESALFSSVLNMHGAEPGVVIPWQARSAELGARRLGRDKGIGLLQAAWARQGPSQPFERQQLATLGLFMEFVTVAPNRELIQQGEYGDFMLVLLGGVMAVERSGPTGEPLRMAEAGEGDLLGEMSLLDHGMRFSSCLSLTECELAVLTSEGLDEMMHNEPHLAARLMLMLARKLSVRLRVVSAKLNA</sequence>
<gene>
    <name evidence="3" type="ORF">D8I35_12770</name>
</gene>
<dbReference type="InterPro" id="IPR050397">
    <property type="entry name" value="Env_Response_Regulators"/>
</dbReference>
<feature type="domain" description="Cyclic nucleotide-binding" evidence="2">
    <location>
        <begin position="88"/>
        <end position="204"/>
    </location>
</feature>
<dbReference type="SMART" id="SM00100">
    <property type="entry name" value="cNMP"/>
    <property type="match status" value="1"/>
</dbReference>
<dbReference type="RefSeq" id="WP_122229807.1">
    <property type="nucleotide sequence ID" value="NZ_RDQO01000003.1"/>
</dbReference>
<evidence type="ECO:0000259" key="2">
    <source>
        <dbReference type="PROSITE" id="PS50042"/>
    </source>
</evidence>
<evidence type="ECO:0000256" key="1">
    <source>
        <dbReference type="SAM" id="MobiDB-lite"/>
    </source>
</evidence>
<dbReference type="GO" id="GO:0003700">
    <property type="term" value="F:DNA-binding transcription factor activity"/>
    <property type="evidence" value="ECO:0007669"/>
    <property type="project" value="TreeGrafter"/>
</dbReference>
<dbReference type="Pfam" id="PF00027">
    <property type="entry name" value="cNMP_binding"/>
    <property type="match status" value="1"/>
</dbReference>
<feature type="region of interest" description="Disordered" evidence="1">
    <location>
        <begin position="1"/>
        <end position="25"/>
    </location>
</feature>
<dbReference type="InterPro" id="IPR000595">
    <property type="entry name" value="cNMP-bd_dom"/>
</dbReference>
<dbReference type="PANTHER" id="PTHR24567">
    <property type="entry name" value="CRP FAMILY TRANSCRIPTIONAL REGULATORY PROTEIN"/>
    <property type="match status" value="1"/>
</dbReference>
<dbReference type="OrthoDB" id="8565101at2"/>
<proteinExistence type="predicted"/>